<evidence type="ECO:0000313" key="1">
    <source>
        <dbReference type="EMBL" id="MBA0713241.1"/>
    </source>
</evidence>
<sequence>MLLVLCRPWRRLFWRKKSYYKFKEATVIPGFISYW</sequence>
<organism evidence="1 2">
    <name type="scientific">Gossypium laxum</name>
    <dbReference type="NCBI Taxonomy" id="34288"/>
    <lineage>
        <taxon>Eukaryota</taxon>
        <taxon>Viridiplantae</taxon>
        <taxon>Streptophyta</taxon>
        <taxon>Embryophyta</taxon>
        <taxon>Tracheophyta</taxon>
        <taxon>Spermatophyta</taxon>
        <taxon>Magnoliopsida</taxon>
        <taxon>eudicotyledons</taxon>
        <taxon>Gunneridae</taxon>
        <taxon>Pentapetalae</taxon>
        <taxon>rosids</taxon>
        <taxon>malvids</taxon>
        <taxon>Malvales</taxon>
        <taxon>Malvaceae</taxon>
        <taxon>Malvoideae</taxon>
        <taxon>Gossypium</taxon>
    </lineage>
</organism>
<gene>
    <name evidence="1" type="ORF">Golax_012284</name>
</gene>
<dbReference type="AlphaFoldDB" id="A0A7J8ZN76"/>
<comment type="caution">
    <text evidence="1">The sequence shown here is derived from an EMBL/GenBank/DDBJ whole genome shotgun (WGS) entry which is preliminary data.</text>
</comment>
<evidence type="ECO:0000313" key="2">
    <source>
        <dbReference type="Proteomes" id="UP000593574"/>
    </source>
</evidence>
<proteinExistence type="predicted"/>
<dbReference type="Proteomes" id="UP000593574">
    <property type="component" value="Unassembled WGS sequence"/>
</dbReference>
<reference evidence="1 2" key="1">
    <citation type="journal article" date="2019" name="Genome Biol. Evol.">
        <title>Insights into the evolution of the New World diploid cottons (Gossypium, subgenus Houzingenia) based on genome sequencing.</title>
        <authorList>
            <person name="Grover C.E."/>
            <person name="Arick M.A. 2nd"/>
            <person name="Thrash A."/>
            <person name="Conover J.L."/>
            <person name="Sanders W.S."/>
            <person name="Peterson D.G."/>
            <person name="Frelichowski J.E."/>
            <person name="Scheffler J.A."/>
            <person name="Scheffler B.E."/>
            <person name="Wendel J.F."/>
        </authorList>
    </citation>
    <scope>NUCLEOTIDE SEQUENCE [LARGE SCALE GENOMIC DNA]</scope>
    <source>
        <strain evidence="1">4</strain>
        <tissue evidence="1">Leaf</tissue>
    </source>
</reference>
<accession>A0A7J8ZN76</accession>
<name>A0A7J8ZN76_9ROSI</name>
<dbReference type="EMBL" id="JABEZV010000006">
    <property type="protein sequence ID" value="MBA0713241.1"/>
    <property type="molecule type" value="Genomic_DNA"/>
</dbReference>
<protein>
    <submittedName>
        <fullName evidence="1">Uncharacterized protein</fullName>
    </submittedName>
</protein>
<keyword evidence="2" id="KW-1185">Reference proteome</keyword>